<gene>
    <name evidence="2" type="ORF">Ae201684_000488</name>
</gene>
<evidence type="ECO:0000256" key="1">
    <source>
        <dbReference type="SAM" id="MobiDB-lite"/>
    </source>
</evidence>
<organism evidence="2 3">
    <name type="scientific">Aphanomyces euteiches</name>
    <dbReference type="NCBI Taxonomy" id="100861"/>
    <lineage>
        <taxon>Eukaryota</taxon>
        <taxon>Sar</taxon>
        <taxon>Stramenopiles</taxon>
        <taxon>Oomycota</taxon>
        <taxon>Saprolegniomycetes</taxon>
        <taxon>Saprolegniales</taxon>
        <taxon>Verrucalvaceae</taxon>
        <taxon>Aphanomyces</taxon>
    </lineage>
</organism>
<evidence type="ECO:0000313" key="2">
    <source>
        <dbReference type="EMBL" id="KAF0745474.1"/>
    </source>
</evidence>
<feature type="region of interest" description="Disordered" evidence="1">
    <location>
        <begin position="18"/>
        <end position="70"/>
    </location>
</feature>
<evidence type="ECO:0000313" key="3">
    <source>
        <dbReference type="Proteomes" id="UP000481153"/>
    </source>
</evidence>
<comment type="caution">
    <text evidence="2">The sequence shown here is derived from an EMBL/GenBank/DDBJ whole genome shotgun (WGS) entry which is preliminary data.</text>
</comment>
<sequence>MRRSWWIAVAAANALYRRRRRQPVVRLPQVEEQPETTEDQTHETPAAAPTETPEDVTLEAPAAAQPMPETRAVSNDMQLLAQGQPMEGQVNDDVSSTTALAQDKTDQPPLETNKTARRPVAGGVARKYISHAWRHHHVALETTRACRHAMEIPLQAMDIEHEDDQAEGVNDRLDLDASRARSNESLAVEIPIDTPSVLPSKRAVSTLHEGCDQSPRSTHIESR</sequence>
<dbReference type="VEuPathDB" id="FungiDB:AeMF1_009073"/>
<feature type="region of interest" description="Disordered" evidence="1">
    <location>
        <begin position="203"/>
        <end position="223"/>
    </location>
</feature>
<feature type="region of interest" description="Disordered" evidence="1">
    <location>
        <begin position="85"/>
        <end position="114"/>
    </location>
</feature>
<dbReference type="EMBL" id="VJMJ01000002">
    <property type="protein sequence ID" value="KAF0745474.1"/>
    <property type="molecule type" value="Genomic_DNA"/>
</dbReference>
<protein>
    <submittedName>
        <fullName evidence="2">Uncharacterized protein</fullName>
    </submittedName>
</protein>
<dbReference type="AlphaFoldDB" id="A0A6G0XXZ9"/>
<dbReference type="Proteomes" id="UP000481153">
    <property type="component" value="Unassembled WGS sequence"/>
</dbReference>
<name>A0A6G0XXZ9_9STRA</name>
<accession>A0A6G0XXZ9</accession>
<reference evidence="2 3" key="1">
    <citation type="submission" date="2019-07" db="EMBL/GenBank/DDBJ databases">
        <title>Genomics analysis of Aphanomyces spp. identifies a new class of oomycete effector associated with host adaptation.</title>
        <authorList>
            <person name="Gaulin E."/>
        </authorList>
    </citation>
    <scope>NUCLEOTIDE SEQUENCE [LARGE SCALE GENOMIC DNA]</scope>
    <source>
        <strain evidence="2 3">ATCC 201684</strain>
    </source>
</reference>
<keyword evidence="3" id="KW-1185">Reference proteome</keyword>
<proteinExistence type="predicted"/>